<name>A0A2J6TE94_9HELO</name>
<dbReference type="InParanoid" id="A0A2J6TE94"/>
<dbReference type="Pfam" id="PF14610">
    <property type="entry name" value="Psg1"/>
    <property type="match status" value="1"/>
</dbReference>
<proteinExistence type="predicted"/>
<evidence type="ECO:0000256" key="3">
    <source>
        <dbReference type="SAM" id="SignalP"/>
    </source>
</evidence>
<protein>
    <submittedName>
        <fullName evidence="4">Uncharacterized protein</fullName>
    </submittedName>
</protein>
<feature type="compositionally biased region" description="Basic and acidic residues" evidence="1">
    <location>
        <begin position="337"/>
        <end position="356"/>
    </location>
</feature>
<feature type="chain" id="PRO_5014382773" evidence="3">
    <location>
        <begin position="23"/>
        <end position="356"/>
    </location>
</feature>
<keyword evidence="2" id="KW-1133">Transmembrane helix</keyword>
<feature type="region of interest" description="Disordered" evidence="1">
    <location>
        <begin position="301"/>
        <end position="356"/>
    </location>
</feature>
<feature type="region of interest" description="Disordered" evidence="1">
    <location>
        <begin position="74"/>
        <end position="94"/>
    </location>
</feature>
<keyword evidence="3" id="KW-0732">Signal</keyword>
<dbReference type="InterPro" id="IPR028000">
    <property type="entry name" value="Pma1"/>
</dbReference>
<feature type="transmembrane region" description="Helical" evidence="2">
    <location>
        <begin position="233"/>
        <end position="254"/>
    </location>
</feature>
<evidence type="ECO:0000313" key="4">
    <source>
        <dbReference type="EMBL" id="PMD61351.1"/>
    </source>
</evidence>
<dbReference type="Proteomes" id="UP000235371">
    <property type="component" value="Unassembled WGS sequence"/>
</dbReference>
<reference evidence="4 5" key="1">
    <citation type="submission" date="2016-04" db="EMBL/GenBank/DDBJ databases">
        <title>A degradative enzymes factory behind the ericoid mycorrhizal symbiosis.</title>
        <authorList>
            <consortium name="DOE Joint Genome Institute"/>
            <person name="Martino E."/>
            <person name="Morin E."/>
            <person name="Grelet G."/>
            <person name="Kuo A."/>
            <person name="Kohler A."/>
            <person name="Daghino S."/>
            <person name="Barry K."/>
            <person name="Choi C."/>
            <person name="Cichocki N."/>
            <person name="Clum A."/>
            <person name="Copeland A."/>
            <person name="Hainaut M."/>
            <person name="Haridas S."/>
            <person name="Labutti K."/>
            <person name="Lindquist E."/>
            <person name="Lipzen A."/>
            <person name="Khouja H.-R."/>
            <person name="Murat C."/>
            <person name="Ohm R."/>
            <person name="Olson A."/>
            <person name="Spatafora J."/>
            <person name="Veneault-Fourrey C."/>
            <person name="Henrissat B."/>
            <person name="Grigoriev I."/>
            <person name="Martin F."/>
            <person name="Perotto S."/>
        </authorList>
    </citation>
    <scope>NUCLEOTIDE SEQUENCE [LARGE SCALE GENOMIC DNA]</scope>
    <source>
        <strain evidence="4 5">E</strain>
    </source>
</reference>
<sequence length="356" mass="38327">MHASRASSLLAVAALLFRNTLCAGPAIRRAVTESPLDPWVSVDASGNPVATITPFVSKVNGVATTISAAPASLTATTTTSQSDSKPTETSVPSGGGSFQVCHNLDGHFAPMCKPDNGTAIYVGQTYYVTWDSAYFAEKNATVIIVANYFNSSNGGQVAFSSKIIGAAAGFYVWTIEKDWLQGLSSNSVTLWMNPLNPIDGEPHSLGGLNLEVTNKPAEYYHPPPTPVPTGQSLYIALPSVFGFIILCVCGGAIINRKHRKIGLGNVMGRRNGYGVGKSRRQRLGLRKKKDGAIQLRDQELTAGGEYRDAPLPEERERPFGHARADSDALGSLAGTPTEERANHFRDEMQRQERNRY</sequence>
<feature type="compositionally biased region" description="Low complexity" evidence="1">
    <location>
        <begin position="74"/>
        <end position="84"/>
    </location>
</feature>
<evidence type="ECO:0000256" key="2">
    <source>
        <dbReference type="SAM" id="Phobius"/>
    </source>
</evidence>
<dbReference type="AlphaFoldDB" id="A0A2J6TE94"/>
<dbReference type="OrthoDB" id="4084551at2759"/>
<keyword evidence="2" id="KW-0472">Membrane</keyword>
<keyword evidence="2" id="KW-0812">Transmembrane</keyword>
<gene>
    <name evidence="4" type="ORF">K444DRAFT_611592</name>
</gene>
<evidence type="ECO:0000313" key="5">
    <source>
        <dbReference type="Proteomes" id="UP000235371"/>
    </source>
</evidence>
<feature type="signal peptide" evidence="3">
    <location>
        <begin position="1"/>
        <end position="22"/>
    </location>
</feature>
<organism evidence="4 5">
    <name type="scientific">Hyaloscypha bicolor E</name>
    <dbReference type="NCBI Taxonomy" id="1095630"/>
    <lineage>
        <taxon>Eukaryota</taxon>
        <taxon>Fungi</taxon>
        <taxon>Dikarya</taxon>
        <taxon>Ascomycota</taxon>
        <taxon>Pezizomycotina</taxon>
        <taxon>Leotiomycetes</taxon>
        <taxon>Helotiales</taxon>
        <taxon>Hyaloscyphaceae</taxon>
        <taxon>Hyaloscypha</taxon>
        <taxon>Hyaloscypha bicolor</taxon>
    </lineage>
</organism>
<dbReference type="EMBL" id="KZ613786">
    <property type="protein sequence ID" value="PMD61351.1"/>
    <property type="molecule type" value="Genomic_DNA"/>
</dbReference>
<accession>A0A2J6TE94</accession>
<keyword evidence="5" id="KW-1185">Reference proteome</keyword>
<evidence type="ECO:0000256" key="1">
    <source>
        <dbReference type="SAM" id="MobiDB-lite"/>
    </source>
</evidence>
<dbReference type="GeneID" id="36588052"/>
<dbReference type="RefSeq" id="XP_024738255.1">
    <property type="nucleotide sequence ID" value="XM_024879975.1"/>
</dbReference>
<feature type="compositionally biased region" description="Basic and acidic residues" evidence="1">
    <location>
        <begin position="305"/>
        <end position="326"/>
    </location>
</feature>